<dbReference type="GO" id="GO:0003677">
    <property type="term" value="F:DNA binding"/>
    <property type="evidence" value="ECO:0007669"/>
    <property type="project" value="UniProtKB-UniRule"/>
</dbReference>
<name>A0A2T3J2G6_9GAMM</name>
<keyword evidence="4" id="KW-0233">DNA recombination</keyword>
<protein>
    <submittedName>
        <fullName evidence="8">Site-specific integrase</fullName>
    </submittedName>
</protein>
<keyword evidence="9" id="KW-1185">Reference proteome</keyword>
<evidence type="ECO:0000256" key="3">
    <source>
        <dbReference type="ARBA" id="ARBA00023125"/>
    </source>
</evidence>
<gene>
    <name evidence="8" type="ORF">C9I99_00295</name>
</gene>
<evidence type="ECO:0000256" key="5">
    <source>
        <dbReference type="PROSITE-ProRule" id="PRU01248"/>
    </source>
</evidence>
<dbReference type="AlphaFoldDB" id="A0A2T3J2G6"/>
<feature type="domain" description="Core-binding (CB)" evidence="7">
    <location>
        <begin position="85"/>
        <end position="172"/>
    </location>
</feature>
<evidence type="ECO:0000259" key="7">
    <source>
        <dbReference type="PROSITE" id="PS51900"/>
    </source>
</evidence>
<dbReference type="OrthoDB" id="5391994at2"/>
<comment type="caution">
    <text evidence="8">The sequence shown here is derived from an EMBL/GenBank/DDBJ whole genome shotgun (WGS) entry which is preliminary data.</text>
</comment>
<dbReference type="PROSITE" id="PS51900">
    <property type="entry name" value="CB"/>
    <property type="match status" value="1"/>
</dbReference>
<evidence type="ECO:0000313" key="8">
    <source>
        <dbReference type="EMBL" id="PSU35497.1"/>
    </source>
</evidence>
<dbReference type="InterPro" id="IPR010998">
    <property type="entry name" value="Integrase_recombinase_N"/>
</dbReference>
<reference evidence="8 9" key="1">
    <citation type="submission" date="2018-03" db="EMBL/GenBank/DDBJ databases">
        <title>Whole genome sequencing of Histamine producing bacteria.</title>
        <authorList>
            <person name="Butler K."/>
        </authorList>
    </citation>
    <scope>NUCLEOTIDE SEQUENCE [LARGE SCALE GENOMIC DNA]</scope>
    <source>
        <strain evidence="8 9">JCM 13586</strain>
    </source>
</reference>
<evidence type="ECO:0000256" key="2">
    <source>
        <dbReference type="ARBA" id="ARBA00022908"/>
    </source>
</evidence>
<dbReference type="Gene3D" id="1.10.443.10">
    <property type="entry name" value="Intergrase catalytic core"/>
    <property type="match status" value="1"/>
</dbReference>
<evidence type="ECO:0000256" key="4">
    <source>
        <dbReference type="ARBA" id="ARBA00023172"/>
    </source>
</evidence>
<dbReference type="SUPFAM" id="SSF56349">
    <property type="entry name" value="DNA breaking-rejoining enzymes"/>
    <property type="match status" value="1"/>
</dbReference>
<dbReference type="InterPro" id="IPR011010">
    <property type="entry name" value="DNA_brk_join_enz"/>
</dbReference>
<evidence type="ECO:0000256" key="1">
    <source>
        <dbReference type="ARBA" id="ARBA00008857"/>
    </source>
</evidence>
<organism evidence="8 9">
    <name type="scientific">Photobacterium lutimaris</name>
    <dbReference type="NCBI Taxonomy" id="388278"/>
    <lineage>
        <taxon>Bacteria</taxon>
        <taxon>Pseudomonadati</taxon>
        <taxon>Pseudomonadota</taxon>
        <taxon>Gammaproteobacteria</taxon>
        <taxon>Vibrionales</taxon>
        <taxon>Vibrionaceae</taxon>
        <taxon>Photobacterium</taxon>
    </lineage>
</organism>
<proteinExistence type="inferred from homology"/>
<evidence type="ECO:0000259" key="6">
    <source>
        <dbReference type="PROSITE" id="PS51898"/>
    </source>
</evidence>
<dbReference type="InterPro" id="IPR050808">
    <property type="entry name" value="Phage_Integrase"/>
</dbReference>
<dbReference type="Pfam" id="PF14659">
    <property type="entry name" value="Phage_int_SAM_3"/>
    <property type="match status" value="1"/>
</dbReference>
<dbReference type="GO" id="GO:0015074">
    <property type="term" value="P:DNA integration"/>
    <property type="evidence" value="ECO:0007669"/>
    <property type="project" value="UniProtKB-KW"/>
</dbReference>
<feature type="domain" description="Tyr recombinase" evidence="6">
    <location>
        <begin position="192"/>
        <end position="375"/>
    </location>
</feature>
<dbReference type="Pfam" id="PF00589">
    <property type="entry name" value="Phage_integrase"/>
    <property type="match status" value="1"/>
</dbReference>
<dbReference type="InterPro" id="IPR022000">
    <property type="entry name" value="Min27-like_integrase_DNA_bind"/>
</dbReference>
<dbReference type="Pfam" id="PF12167">
    <property type="entry name" value="Arm-DNA-bind_2"/>
    <property type="match status" value="1"/>
</dbReference>
<dbReference type="Proteomes" id="UP000241222">
    <property type="component" value="Unassembled WGS sequence"/>
</dbReference>
<dbReference type="GO" id="GO:0006310">
    <property type="term" value="P:DNA recombination"/>
    <property type="evidence" value="ECO:0007669"/>
    <property type="project" value="UniProtKB-KW"/>
</dbReference>
<dbReference type="EMBL" id="PYMH01000001">
    <property type="protein sequence ID" value="PSU35497.1"/>
    <property type="molecule type" value="Genomic_DNA"/>
</dbReference>
<dbReference type="InterPro" id="IPR013762">
    <property type="entry name" value="Integrase-like_cat_sf"/>
</dbReference>
<dbReference type="InterPro" id="IPR044068">
    <property type="entry name" value="CB"/>
</dbReference>
<dbReference type="RefSeq" id="WP_107346853.1">
    <property type="nucleotide sequence ID" value="NZ_PYMH01000001.1"/>
</dbReference>
<accession>A0A2T3J2G6</accession>
<dbReference type="PANTHER" id="PTHR30629:SF2">
    <property type="entry name" value="PROPHAGE INTEGRASE INTS-RELATED"/>
    <property type="match status" value="1"/>
</dbReference>
<comment type="similarity">
    <text evidence="1">Belongs to the 'phage' integrase family.</text>
</comment>
<dbReference type="PROSITE" id="PS51898">
    <property type="entry name" value="TYR_RECOMBINASE"/>
    <property type="match status" value="1"/>
</dbReference>
<keyword evidence="3 5" id="KW-0238">DNA-binding</keyword>
<keyword evidence="2" id="KW-0229">DNA integration</keyword>
<evidence type="ECO:0000313" key="9">
    <source>
        <dbReference type="Proteomes" id="UP000241222"/>
    </source>
</evidence>
<dbReference type="Gene3D" id="1.10.150.130">
    <property type="match status" value="1"/>
</dbReference>
<dbReference type="PANTHER" id="PTHR30629">
    <property type="entry name" value="PROPHAGE INTEGRASE"/>
    <property type="match status" value="1"/>
</dbReference>
<dbReference type="InterPro" id="IPR002104">
    <property type="entry name" value="Integrase_catalytic"/>
</dbReference>
<sequence>MGTVNGRGKKLYLDFRYRGIRCREQTNLDDTKANRKRAESFLKRIEAEMHLKTFRYENHFPKSKKAEKFRAMELMELALSSGEVLHFAEFSEIWLKEKNAEWRLSQQKTVEDIFRIYLIPAFGKRPINTIKKTDLMAFRGELVAKNVKGKSLSASRINHIMSPLRMLINEAADRHGYETPWRNIKPLPIPKSDVNPFTLDEAMNIINNVREDFKAYYTVRFFAGLRTGEIDGLTWRNIDFKRRQILITQSLVNGELGPAKTQTSHRSVDMCQMVYDALVSHKQLMSGKSKFVFTNANGNPLLHRNVTRRIWYPLLDFLEIERRNPYQTRHTAATLWLAAGEAPEWIAKQLGHSNTNMLFTVYSRFVPNLTRRDGSAFEAFLNRQLEGDSK</sequence>
<dbReference type="CDD" id="cd01189">
    <property type="entry name" value="INT_ICEBs1_C_like"/>
    <property type="match status" value="1"/>
</dbReference>
<dbReference type="InterPro" id="IPR004107">
    <property type="entry name" value="Integrase_SAM-like_N"/>
</dbReference>